<organism evidence="2 3">
    <name type="scientific">Lipingzhangella rawalii</name>
    <dbReference type="NCBI Taxonomy" id="2055835"/>
    <lineage>
        <taxon>Bacteria</taxon>
        <taxon>Bacillati</taxon>
        <taxon>Actinomycetota</taxon>
        <taxon>Actinomycetes</taxon>
        <taxon>Streptosporangiales</taxon>
        <taxon>Nocardiopsidaceae</taxon>
        <taxon>Lipingzhangella</taxon>
    </lineage>
</organism>
<evidence type="ECO:0000313" key="2">
    <source>
        <dbReference type="EMBL" id="MDS1271338.1"/>
    </source>
</evidence>
<evidence type="ECO:0000313" key="3">
    <source>
        <dbReference type="Proteomes" id="UP001250214"/>
    </source>
</evidence>
<dbReference type="InterPro" id="IPR001827">
    <property type="entry name" value="Homeobox_Antennapedia_CS"/>
</dbReference>
<dbReference type="EMBL" id="JAVLVT010000005">
    <property type="protein sequence ID" value="MDS1271338.1"/>
    <property type="molecule type" value="Genomic_DNA"/>
</dbReference>
<name>A0ABU2H7S6_9ACTN</name>
<proteinExistence type="predicted"/>
<keyword evidence="1" id="KW-0217">Developmental protein</keyword>
<sequence>MPTVFFLRSVVTPTNLNRLPSWRWVVLERLEEGEPGEFRDQLYPWMREMLAGGDTFGLFCGEYGLVEEEELTEVGIPLRPPRPCWRHQLSEACSFEPSLETCYREELIVWDGSQPLFREIEERVPA</sequence>
<gene>
    <name evidence="2" type="ORF">RIF23_13630</name>
</gene>
<dbReference type="Proteomes" id="UP001250214">
    <property type="component" value="Unassembled WGS sequence"/>
</dbReference>
<dbReference type="PROSITE" id="PS00032">
    <property type="entry name" value="ANTENNAPEDIA"/>
    <property type="match status" value="1"/>
</dbReference>
<comment type="caution">
    <text evidence="2">The sequence shown here is derived from an EMBL/GenBank/DDBJ whole genome shotgun (WGS) entry which is preliminary data.</text>
</comment>
<keyword evidence="3" id="KW-1185">Reference proteome</keyword>
<protein>
    <submittedName>
        <fullName evidence="2">Uncharacterized protein</fullName>
    </submittedName>
</protein>
<reference evidence="3" key="1">
    <citation type="submission" date="2023-07" db="EMBL/GenBank/DDBJ databases">
        <title>Novel species in the genus Lipingzhangella isolated from Sambhar Salt Lake.</title>
        <authorList>
            <person name="Jiya N."/>
            <person name="Kajale S."/>
            <person name="Sharma A."/>
        </authorList>
    </citation>
    <scope>NUCLEOTIDE SEQUENCE [LARGE SCALE GENOMIC DNA]</scope>
    <source>
        <strain evidence="3">LS1_29</strain>
    </source>
</reference>
<accession>A0ABU2H7S6</accession>
<evidence type="ECO:0000256" key="1">
    <source>
        <dbReference type="ARBA" id="ARBA00022473"/>
    </source>
</evidence>
<dbReference type="RefSeq" id="WP_310912863.1">
    <property type="nucleotide sequence ID" value="NZ_JAVLVT010000005.1"/>
</dbReference>